<reference evidence="1 2" key="1">
    <citation type="submission" date="2019-11" db="EMBL/GenBank/DDBJ databases">
        <title>Comparative genomics of hydrocarbon-degrading Desulfosarcina strains.</title>
        <authorList>
            <person name="Watanabe M."/>
            <person name="Kojima H."/>
            <person name="Fukui M."/>
        </authorList>
    </citation>
    <scope>NUCLEOTIDE SEQUENCE [LARGE SCALE GENOMIC DNA]</scope>
    <source>
        <strain evidence="1 2">PP31</strain>
    </source>
</reference>
<evidence type="ECO:0000313" key="1">
    <source>
        <dbReference type="EMBL" id="BBO75778.1"/>
    </source>
</evidence>
<dbReference type="KEGG" id="dwd:DSCW_31950"/>
<dbReference type="Proteomes" id="UP000427769">
    <property type="component" value="Chromosome"/>
</dbReference>
<dbReference type="OrthoDB" id="9980904at2"/>
<dbReference type="RefSeq" id="WP_155304668.1">
    <property type="nucleotide sequence ID" value="NZ_AP021875.1"/>
</dbReference>
<keyword evidence="2" id="KW-1185">Reference proteome</keyword>
<protein>
    <submittedName>
        <fullName evidence="1">Uncharacterized protein</fullName>
    </submittedName>
</protein>
<evidence type="ECO:0000313" key="2">
    <source>
        <dbReference type="Proteomes" id="UP000427769"/>
    </source>
</evidence>
<accession>A0A5K7Z469</accession>
<dbReference type="AlphaFoldDB" id="A0A5K7Z469"/>
<gene>
    <name evidence="1" type="ORF">DSCW_31950</name>
</gene>
<name>A0A5K7Z469_9BACT</name>
<dbReference type="EMBL" id="AP021875">
    <property type="protein sequence ID" value="BBO75778.1"/>
    <property type="molecule type" value="Genomic_DNA"/>
</dbReference>
<proteinExistence type="predicted"/>
<sequence length="141" mass="16442">MQTKVGRFPAYVPERSLFDTVLTILAKSLPQRGMKFSSPLSKIHEFFFNMKKDYPSLFEDVNFRQSPDYKYSKEIADCFIELQEAGFLTRPNPSLTMFRVDANFSEDESIEDKPEIETISKIAELFNQNFEIINDEQTQTC</sequence>
<organism evidence="1 2">
    <name type="scientific">Desulfosarcina widdelii</name>
    <dbReference type="NCBI Taxonomy" id="947919"/>
    <lineage>
        <taxon>Bacteria</taxon>
        <taxon>Pseudomonadati</taxon>
        <taxon>Thermodesulfobacteriota</taxon>
        <taxon>Desulfobacteria</taxon>
        <taxon>Desulfobacterales</taxon>
        <taxon>Desulfosarcinaceae</taxon>
        <taxon>Desulfosarcina</taxon>
    </lineage>
</organism>